<dbReference type="Gene3D" id="1.25.40.20">
    <property type="entry name" value="Ankyrin repeat-containing domain"/>
    <property type="match status" value="1"/>
</dbReference>
<feature type="repeat" description="ANK" evidence="1">
    <location>
        <begin position="88"/>
        <end position="122"/>
    </location>
</feature>
<dbReference type="InterPro" id="IPR036770">
    <property type="entry name" value="Ankyrin_rpt-contain_sf"/>
</dbReference>
<dbReference type="Pfam" id="PF00023">
    <property type="entry name" value="Ank"/>
    <property type="match status" value="1"/>
</dbReference>
<dbReference type="OrthoDB" id="4429489at2759"/>
<comment type="caution">
    <text evidence="2">The sequence shown here is derived from an EMBL/GenBank/DDBJ whole genome shotgun (WGS) entry which is preliminary data.</text>
</comment>
<sequence>MRMQALVIRERILGPAHPDTSYYIRYRGAVYADSGKFERCIELWNYALDMQQSMLEPLNTMTQSSLFSFIELFSFMVAGADPTCKDNDGNTALHLTAISYPWRTDLATILLCGGAHLDTVNNDGHTYESLLDDKIRFMTLNPIKYTTLMCLAARAIRKNNNYIDINRVPVHLRDFVLQH</sequence>
<proteinExistence type="predicted"/>
<dbReference type="InterPro" id="IPR011990">
    <property type="entry name" value="TPR-like_helical_dom_sf"/>
</dbReference>
<evidence type="ECO:0000313" key="2">
    <source>
        <dbReference type="EMBL" id="CAG5109372.1"/>
    </source>
</evidence>
<dbReference type="EMBL" id="CAJNRD030001233">
    <property type="protein sequence ID" value="CAG5109372.1"/>
    <property type="molecule type" value="Genomic_DNA"/>
</dbReference>
<dbReference type="InterPro" id="IPR002110">
    <property type="entry name" value="Ankyrin_rpt"/>
</dbReference>
<name>A0A8J2MZL7_COTCN</name>
<accession>A0A8J2MZL7</accession>
<dbReference type="AlphaFoldDB" id="A0A8J2MZL7"/>
<evidence type="ECO:0000313" key="3">
    <source>
        <dbReference type="Proteomes" id="UP000786811"/>
    </source>
</evidence>
<keyword evidence="1" id="KW-0040">ANK repeat</keyword>
<keyword evidence="3" id="KW-1185">Reference proteome</keyword>
<dbReference type="PROSITE" id="PS50088">
    <property type="entry name" value="ANK_REPEAT"/>
    <property type="match status" value="1"/>
</dbReference>
<dbReference type="Gene3D" id="1.25.40.10">
    <property type="entry name" value="Tetratricopeptide repeat domain"/>
    <property type="match status" value="1"/>
</dbReference>
<evidence type="ECO:0000256" key="1">
    <source>
        <dbReference type="PROSITE-ProRule" id="PRU00023"/>
    </source>
</evidence>
<reference evidence="2" key="1">
    <citation type="submission" date="2021-04" db="EMBL/GenBank/DDBJ databases">
        <authorList>
            <person name="Chebbi M.A.C M."/>
        </authorList>
    </citation>
    <scope>NUCLEOTIDE SEQUENCE</scope>
</reference>
<organism evidence="2 3">
    <name type="scientific">Cotesia congregata</name>
    <name type="common">Parasitoid wasp</name>
    <name type="synonym">Apanteles congregatus</name>
    <dbReference type="NCBI Taxonomy" id="51543"/>
    <lineage>
        <taxon>Eukaryota</taxon>
        <taxon>Metazoa</taxon>
        <taxon>Ecdysozoa</taxon>
        <taxon>Arthropoda</taxon>
        <taxon>Hexapoda</taxon>
        <taxon>Insecta</taxon>
        <taxon>Pterygota</taxon>
        <taxon>Neoptera</taxon>
        <taxon>Endopterygota</taxon>
        <taxon>Hymenoptera</taxon>
        <taxon>Apocrita</taxon>
        <taxon>Ichneumonoidea</taxon>
        <taxon>Braconidae</taxon>
        <taxon>Microgastrinae</taxon>
        <taxon>Cotesia</taxon>
    </lineage>
</organism>
<dbReference type="SUPFAM" id="SSF48452">
    <property type="entry name" value="TPR-like"/>
    <property type="match status" value="1"/>
</dbReference>
<gene>
    <name evidence="2" type="ORF">HICCMSTLAB_LOCUS14008</name>
</gene>
<dbReference type="Proteomes" id="UP000786811">
    <property type="component" value="Unassembled WGS sequence"/>
</dbReference>
<protein>
    <submittedName>
        <fullName evidence="2">Similar to fem1c: Protein fem-1 homolog C (Danio rerio)</fullName>
    </submittedName>
</protein>
<dbReference type="SUPFAM" id="SSF48403">
    <property type="entry name" value="Ankyrin repeat"/>
    <property type="match status" value="1"/>
</dbReference>